<comment type="caution">
    <text evidence="18">The sequence shown here is derived from an EMBL/GenBank/DDBJ whole genome shotgun (WGS) entry which is preliminary data.</text>
</comment>
<dbReference type="Gene3D" id="3.40.50.10810">
    <property type="entry name" value="Tandem AAA-ATPase domain"/>
    <property type="match status" value="1"/>
</dbReference>
<gene>
    <name evidence="18" type="ORF">ATC70_001443</name>
</gene>
<evidence type="ECO:0000256" key="1">
    <source>
        <dbReference type="ARBA" id="ARBA00004123"/>
    </source>
</evidence>
<protein>
    <recommendedName>
        <fullName evidence="20">DNA repair protein RAD5</fullName>
    </recommendedName>
</protein>
<dbReference type="PROSITE" id="PS51194">
    <property type="entry name" value="HELICASE_CTER"/>
    <property type="match status" value="1"/>
</dbReference>
<dbReference type="Pfam" id="PF13920">
    <property type="entry name" value="zf-C3HC4_3"/>
    <property type="match status" value="1"/>
</dbReference>
<feature type="region of interest" description="Disordered" evidence="14">
    <location>
        <begin position="262"/>
        <end position="281"/>
    </location>
</feature>
<dbReference type="SMART" id="SM00184">
    <property type="entry name" value="RING"/>
    <property type="match status" value="1"/>
</dbReference>
<keyword evidence="8" id="KW-0347">Helicase</keyword>
<evidence type="ECO:0000256" key="11">
    <source>
        <dbReference type="ARBA" id="ARBA00023204"/>
    </source>
</evidence>
<dbReference type="AlphaFoldDB" id="A0AAN7I2J4"/>
<dbReference type="EMBL" id="JASEJX010000013">
    <property type="protein sequence ID" value="KAK4518092.1"/>
    <property type="molecule type" value="Genomic_DNA"/>
</dbReference>
<feature type="domain" description="RING-type" evidence="15">
    <location>
        <begin position="774"/>
        <end position="818"/>
    </location>
</feature>
<accession>A0AAN7I2J4</accession>
<keyword evidence="3" id="KW-0479">Metal-binding</keyword>
<evidence type="ECO:0000259" key="16">
    <source>
        <dbReference type="PROSITE" id="PS51192"/>
    </source>
</evidence>
<dbReference type="PROSITE" id="PS51192">
    <property type="entry name" value="HELICASE_ATP_BIND_1"/>
    <property type="match status" value="1"/>
</dbReference>
<keyword evidence="9" id="KW-0862">Zinc</keyword>
<proteinExistence type="inferred from homology"/>
<feature type="region of interest" description="Disordered" evidence="14">
    <location>
        <begin position="834"/>
        <end position="854"/>
    </location>
</feature>
<evidence type="ECO:0000256" key="14">
    <source>
        <dbReference type="SAM" id="MobiDB-lite"/>
    </source>
</evidence>
<evidence type="ECO:0000313" key="19">
    <source>
        <dbReference type="Proteomes" id="UP001304243"/>
    </source>
</evidence>
<dbReference type="InterPro" id="IPR000330">
    <property type="entry name" value="SNF2_N"/>
</dbReference>
<reference evidence="18 19" key="1">
    <citation type="submission" date="2022-11" db="EMBL/GenBank/DDBJ databases">
        <title>Mucor velutinosus strain NIH1002 WGS.</title>
        <authorList>
            <person name="Subramanian P."/>
            <person name="Mullikin J.C."/>
            <person name="Segre J.A."/>
            <person name="Zelazny A.M."/>
        </authorList>
    </citation>
    <scope>NUCLEOTIDE SEQUENCE [LARGE SCALE GENOMIC DNA]</scope>
    <source>
        <strain evidence="18 19">NIH1002</strain>
    </source>
</reference>
<dbReference type="GO" id="GO:0005524">
    <property type="term" value="F:ATP binding"/>
    <property type="evidence" value="ECO:0007669"/>
    <property type="project" value="UniProtKB-KW"/>
</dbReference>
<dbReference type="SMART" id="SM00487">
    <property type="entry name" value="DEXDc"/>
    <property type="match status" value="1"/>
</dbReference>
<comment type="subcellular location">
    <subcellularLocation>
        <location evidence="1">Nucleus</location>
    </subcellularLocation>
</comment>
<feature type="region of interest" description="Disordered" evidence="14">
    <location>
        <begin position="746"/>
        <end position="769"/>
    </location>
</feature>
<dbReference type="GO" id="GO:0003676">
    <property type="term" value="F:nucleic acid binding"/>
    <property type="evidence" value="ECO:0007669"/>
    <property type="project" value="InterPro"/>
</dbReference>
<dbReference type="CDD" id="cd18008">
    <property type="entry name" value="DEXDc_SHPRH-like"/>
    <property type="match status" value="1"/>
</dbReference>
<evidence type="ECO:0000313" key="18">
    <source>
        <dbReference type="EMBL" id="KAK4518092.1"/>
    </source>
</evidence>
<dbReference type="Pfam" id="PF00271">
    <property type="entry name" value="Helicase_C"/>
    <property type="match status" value="1"/>
</dbReference>
<dbReference type="Gene3D" id="3.30.40.10">
    <property type="entry name" value="Zinc/RING finger domain, C3HC4 (zinc finger)"/>
    <property type="match status" value="1"/>
</dbReference>
<name>A0AAN7I2J4_9FUNG</name>
<feature type="domain" description="Helicase C-terminal" evidence="17">
    <location>
        <begin position="879"/>
        <end position="1039"/>
    </location>
</feature>
<dbReference type="InterPro" id="IPR050628">
    <property type="entry name" value="SNF2_RAD54_helicase_TF"/>
</dbReference>
<dbReference type="Pfam" id="PF00176">
    <property type="entry name" value="SNF2-rel_dom"/>
    <property type="match status" value="1"/>
</dbReference>
<dbReference type="InterPro" id="IPR001650">
    <property type="entry name" value="Helicase_C-like"/>
</dbReference>
<feature type="domain" description="Helicase ATP-binding" evidence="16">
    <location>
        <begin position="379"/>
        <end position="570"/>
    </location>
</feature>
<evidence type="ECO:0000259" key="17">
    <source>
        <dbReference type="PROSITE" id="PS51194"/>
    </source>
</evidence>
<evidence type="ECO:0000256" key="9">
    <source>
        <dbReference type="ARBA" id="ARBA00022833"/>
    </source>
</evidence>
<evidence type="ECO:0000256" key="7">
    <source>
        <dbReference type="ARBA" id="ARBA00022801"/>
    </source>
</evidence>
<evidence type="ECO:0000256" key="10">
    <source>
        <dbReference type="ARBA" id="ARBA00022840"/>
    </source>
</evidence>
<dbReference type="Gene3D" id="3.40.50.300">
    <property type="entry name" value="P-loop containing nucleotide triphosphate hydrolases"/>
    <property type="match status" value="2"/>
</dbReference>
<keyword evidence="12" id="KW-0539">Nucleus</keyword>
<evidence type="ECO:0000256" key="5">
    <source>
        <dbReference type="ARBA" id="ARBA00022763"/>
    </source>
</evidence>
<dbReference type="PANTHER" id="PTHR45626:SF22">
    <property type="entry name" value="DNA REPAIR PROTEIN RAD5"/>
    <property type="match status" value="1"/>
</dbReference>
<dbReference type="InterPro" id="IPR014905">
    <property type="entry name" value="HIRAN"/>
</dbReference>
<keyword evidence="7" id="KW-0378">Hydrolase</keyword>
<dbReference type="CDD" id="cd14279">
    <property type="entry name" value="CUE"/>
    <property type="match status" value="1"/>
</dbReference>
<dbReference type="SUPFAM" id="SSF52540">
    <property type="entry name" value="P-loop containing nucleoside triphosphate hydrolases"/>
    <property type="match status" value="2"/>
</dbReference>
<dbReference type="SMART" id="SM00910">
    <property type="entry name" value="HIRAN"/>
    <property type="match status" value="1"/>
</dbReference>
<dbReference type="GO" id="GO:0004386">
    <property type="term" value="F:helicase activity"/>
    <property type="evidence" value="ECO:0007669"/>
    <property type="project" value="UniProtKB-KW"/>
</dbReference>
<dbReference type="SMART" id="SM00490">
    <property type="entry name" value="HELICc"/>
    <property type="match status" value="1"/>
</dbReference>
<dbReference type="PROSITE" id="PS50089">
    <property type="entry name" value="ZF_RING_2"/>
    <property type="match status" value="1"/>
</dbReference>
<evidence type="ECO:0000256" key="3">
    <source>
        <dbReference type="ARBA" id="ARBA00022723"/>
    </source>
</evidence>
<dbReference type="GO" id="GO:0005634">
    <property type="term" value="C:nucleus"/>
    <property type="evidence" value="ECO:0007669"/>
    <property type="project" value="UniProtKB-SubCell"/>
</dbReference>
<keyword evidence="11" id="KW-0234">DNA repair</keyword>
<evidence type="ECO:0000256" key="4">
    <source>
        <dbReference type="ARBA" id="ARBA00022741"/>
    </source>
</evidence>
<feature type="compositionally biased region" description="Low complexity" evidence="14">
    <location>
        <begin position="748"/>
        <end position="759"/>
    </location>
</feature>
<evidence type="ECO:0000256" key="13">
    <source>
        <dbReference type="PROSITE-ProRule" id="PRU00175"/>
    </source>
</evidence>
<dbReference type="CDD" id="cd18793">
    <property type="entry name" value="SF2_C_SNF"/>
    <property type="match status" value="1"/>
</dbReference>
<keyword evidence="5" id="KW-0227">DNA damage</keyword>
<dbReference type="InterPro" id="IPR027417">
    <property type="entry name" value="P-loop_NTPase"/>
</dbReference>
<evidence type="ECO:0000256" key="2">
    <source>
        <dbReference type="ARBA" id="ARBA00007025"/>
    </source>
</evidence>
<dbReference type="InterPro" id="IPR049730">
    <property type="entry name" value="SNF2/RAD54-like_C"/>
</dbReference>
<sequence>MSNKRPRDQASIASLKTILGDIPVQTIENLLHRSNNDVEVAVNLYFTEPQQTPTQPSVTATSSSGATLITPTASSMDTSNLRYYIGDMVITGWSLVKGRSPVNEGDSITIVRDRVGTASNANRIVRFAHDGREVGRLPRDVANYVSVLLDQDICQFEGDVVYCSPILKIGEDILLTIRCYITATGMHSASFISNGIQQAKRKDKSMHRHEIPAARKMALLQMFRNLGLKPVRSAIQKMNVAGSDEPWDALIQSVAAADVNETKIDPSSQDQALEGDDGEEKKAITDDQLDTIYEKAQMFDSQIKPADTPSTMALELKEYQKRALAWMFNKESYEHDDGDLDMRAMHPLWEEYTLPGDFVDEHRFFYFSPYSGELSLEFPESNKQERGGILADEMGLGKTIEMLSLIHSNRYTPDKSQKSTIFGKKAHSSPTTLIVCPVSLLAQWRDEIIRGSKPNTITVEIFYGDVRTGTSISRLCNWDGTAPDVLITTYGTIVSEWNKTQEKKSHDSVIFSISYWRVVLDEAHQIKNKATRTSQACRDIRAKRRWALTGTPIQNKLDDLFALVRYLHYEPWANSTFWKTFITIPFEKQDPSALSAVQTVLEPIVLRRTKAMRDHKGQPMVPLPPKTINIEYLSFNAHEQDIYDAIYNDSHTKFSYYCEAGRVGSNYASIFQLLTRLRQTCCHPYLALQSKEAVQEGIRASQEGGKISLERLIETKSSDSLSQMSSQGNSNYGLNVLQNMLAMERKSNVSSSSNDNESSAVETPSDDTPMSDECQICFETVDSMICLPCMHFACRPCVMDYFQKKEDEGLPGECPVCRHGPILQSQLLEFAQQKTPSPEFESQGTGDNDMSTPLASKSTVKYDIQKAVGGYKASTKMSALIRHLRQNKKENHKTVVFSQFTSFLDLIGDSLNREGIHFTRLDGSMPQSKREKVLADFAREDGQADVLLISLRAGGVGLNLTCASRVVMMDPWWNFAIESQAIDRVHRLGQLNEVVVTRFVMRDSVEERILEIQNRKHVLVNELYMSREQAKNRKLDDLQILFRKSGKL</sequence>
<evidence type="ECO:0000256" key="6">
    <source>
        <dbReference type="ARBA" id="ARBA00022771"/>
    </source>
</evidence>
<dbReference type="Proteomes" id="UP001304243">
    <property type="component" value="Unassembled WGS sequence"/>
</dbReference>
<dbReference type="InterPro" id="IPR001841">
    <property type="entry name" value="Znf_RING"/>
</dbReference>
<dbReference type="SUPFAM" id="SSF57850">
    <property type="entry name" value="RING/U-box"/>
    <property type="match status" value="1"/>
</dbReference>
<dbReference type="InterPro" id="IPR013083">
    <property type="entry name" value="Znf_RING/FYVE/PHD"/>
</dbReference>
<dbReference type="Pfam" id="PF08797">
    <property type="entry name" value="HIRAN"/>
    <property type="match status" value="1"/>
</dbReference>
<dbReference type="GO" id="GO:0008270">
    <property type="term" value="F:zinc ion binding"/>
    <property type="evidence" value="ECO:0007669"/>
    <property type="project" value="UniProtKB-KW"/>
</dbReference>
<evidence type="ECO:0008006" key="20">
    <source>
        <dbReference type="Google" id="ProtNLM"/>
    </source>
</evidence>
<dbReference type="GeneID" id="89945145"/>
<dbReference type="GO" id="GO:0008094">
    <property type="term" value="F:ATP-dependent activity, acting on DNA"/>
    <property type="evidence" value="ECO:0007669"/>
    <property type="project" value="TreeGrafter"/>
</dbReference>
<dbReference type="InterPro" id="IPR038718">
    <property type="entry name" value="SNF2-like_sf"/>
</dbReference>
<dbReference type="GO" id="GO:0016818">
    <property type="term" value="F:hydrolase activity, acting on acid anhydrides, in phosphorus-containing anhydrides"/>
    <property type="evidence" value="ECO:0007669"/>
    <property type="project" value="InterPro"/>
</dbReference>
<dbReference type="PANTHER" id="PTHR45626">
    <property type="entry name" value="TRANSCRIPTION TERMINATION FACTOR 2-RELATED"/>
    <property type="match status" value="1"/>
</dbReference>
<keyword evidence="10" id="KW-0067">ATP-binding</keyword>
<dbReference type="RefSeq" id="XP_064684758.1">
    <property type="nucleotide sequence ID" value="XM_064820838.1"/>
</dbReference>
<organism evidence="18 19">
    <name type="scientific">Mucor velutinosus</name>
    <dbReference type="NCBI Taxonomy" id="708070"/>
    <lineage>
        <taxon>Eukaryota</taxon>
        <taxon>Fungi</taxon>
        <taxon>Fungi incertae sedis</taxon>
        <taxon>Mucoromycota</taxon>
        <taxon>Mucoromycotina</taxon>
        <taxon>Mucoromycetes</taxon>
        <taxon>Mucorales</taxon>
        <taxon>Mucorineae</taxon>
        <taxon>Mucoraceae</taxon>
        <taxon>Mucor</taxon>
    </lineage>
</organism>
<evidence type="ECO:0000256" key="8">
    <source>
        <dbReference type="ARBA" id="ARBA00022806"/>
    </source>
</evidence>
<comment type="similarity">
    <text evidence="2">Belongs to the SNF2/RAD54 helicase family.</text>
</comment>
<dbReference type="GO" id="GO:0006281">
    <property type="term" value="P:DNA repair"/>
    <property type="evidence" value="ECO:0007669"/>
    <property type="project" value="UniProtKB-KW"/>
</dbReference>
<evidence type="ECO:0000259" key="15">
    <source>
        <dbReference type="PROSITE" id="PS50089"/>
    </source>
</evidence>
<keyword evidence="19" id="KW-1185">Reference proteome</keyword>
<keyword evidence="6 13" id="KW-0863">Zinc-finger</keyword>
<evidence type="ECO:0000256" key="12">
    <source>
        <dbReference type="ARBA" id="ARBA00023242"/>
    </source>
</evidence>
<dbReference type="InterPro" id="IPR014001">
    <property type="entry name" value="Helicase_ATP-bd"/>
</dbReference>
<keyword evidence="4" id="KW-0547">Nucleotide-binding</keyword>